<dbReference type="AlphaFoldDB" id="A0A5J9UPP1"/>
<feature type="region of interest" description="Disordered" evidence="1">
    <location>
        <begin position="1"/>
        <end position="57"/>
    </location>
</feature>
<dbReference type="Proteomes" id="UP000324897">
    <property type="component" value="Chromosome 2"/>
</dbReference>
<protein>
    <submittedName>
        <fullName evidence="2">Uncharacterized protein</fullName>
    </submittedName>
</protein>
<sequence length="226" mass="25801">LLSAATQQASRKIQAPARQPRPHPLASHPDPSRRSRRRPPPSRSFGRILAAGSLPPSPEPCAAVPMLRPARFDPWTSPRRPFTFSRTLLPDRSFAQWLTPGRFHSFVPYLRCSNTRRQTVTAFLRIYVVYIDLLCAALGEVYKCFPHPWLLPYCCSNGRVQATMTMNLEKVRTCDYYRSLAQVESNYFNRIDLHDNQIYMPNGQTNVSIKSALLLDCFFTASLGER</sequence>
<keyword evidence="3" id="KW-1185">Reference proteome</keyword>
<feature type="non-terminal residue" evidence="2">
    <location>
        <position position="1"/>
    </location>
</feature>
<evidence type="ECO:0000313" key="3">
    <source>
        <dbReference type="Proteomes" id="UP000324897"/>
    </source>
</evidence>
<reference evidence="2 3" key="1">
    <citation type="journal article" date="2019" name="Sci. Rep.">
        <title>A high-quality genome of Eragrostis curvula grass provides insights into Poaceae evolution and supports new strategies to enhance forage quality.</title>
        <authorList>
            <person name="Carballo J."/>
            <person name="Santos B.A.C.M."/>
            <person name="Zappacosta D."/>
            <person name="Garbus I."/>
            <person name="Selva J.P."/>
            <person name="Gallo C.A."/>
            <person name="Diaz A."/>
            <person name="Albertini E."/>
            <person name="Caccamo M."/>
            <person name="Echenique V."/>
        </authorList>
    </citation>
    <scope>NUCLEOTIDE SEQUENCE [LARGE SCALE GENOMIC DNA]</scope>
    <source>
        <strain evidence="3">cv. Victoria</strain>
        <tissue evidence="2">Leaf</tissue>
    </source>
</reference>
<name>A0A5J9UPP1_9POAL</name>
<accession>A0A5J9UPP1</accession>
<gene>
    <name evidence="2" type="ORF">EJB05_27720</name>
</gene>
<organism evidence="2 3">
    <name type="scientific">Eragrostis curvula</name>
    <name type="common">weeping love grass</name>
    <dbReference type="NCBI Taxonomy" id="38414"/>
    <lineage>
        <taxon>Eukaryota</taxon>
        <taxon>Viridiplantae</taxon>
        <taxon>Streptophyta</taxon>
        <taxon>Embryophyta</taxon>
        <taxon>Tracheophyta</taxon>
        <taxon>Spermatophyta</taxon>
        <taxon>Magnoliopsida</taxon>
        <taxon>Liliopsida</taxon>
        <taxon>Poales</taxon>
        <taxon>Poaceae</taxon>
        <taxon>PACMAD clade</taxon>
        <taxon>Chloridoideae</taxon>
        <taxon>Eragrostideae</taxon>
        <taxon>Eragrostidinae</taxon>
        <taxon>Eragrostis</taxon>
    </lineage>
</organism>
<dbReference type="EMBL" id="RWGY01000013">
    <property type="protein sequence ID" value="TVU25231.1"/>
    <property type="molecule type" value="Genomic_DNA"/>
</dbReference>
<evidence type="ECO:0000313" key="2">
    <source>
        <dbReference type="EMBL" id="TVU25231.1"/>
    </source>
</evidence>
<comment type="caution">
    <text evidence="2">The sequence shown here is derived from an EMBL/GenBank/DDBJ whole genome shotgun (WGS) entry which is preliminary data.</text>
</comment>
<evidence type="ECO:0000256" key="1">
    <source>
        <dbReference type="SAM" id="MobiDB-lite"/>
    </source>
</evidence>
<proteinExistence type="predicted"/>
<feature type="compositionally biased region" description="Polar residues" evidence="1">
    <location>
        <begin position="1"/>
        <end position="11"/>
    </location>
</feature>